<evidence type="ECO:0000313" key="2">
    <source>
        <dbReference type="EMBL" id="MBO8427702.1"/>
    </source>
</evidence>
<evidence type="ECO:0000256" key="1">
    <source>
        <dbReference type="SAM" id="SignalP"/>
    </source>
</evidence>
<evidence type="ECO:0000313" key="3">
    <source>
        <dbReference type="Proteomes" id="UP000823613"/>
    </source>
</evidence>
<dbReference type="EMBL" id="JADIMY010000079">
    <property type="protein sequence ID" value="MBO8427702.1"/>
    <property type="molecule type" value="Genomic_DNA"/>
</dbReference>
<evidence type="ECO:0008006" key="4">
    <source>
        <dbReference type="Google" id="ProtNLM"/>
    </source>
</evidence>
<dbReference type="Proteomes" id="UP000823613">
    <property type="component" value="Unassembled WGS sequence"/>
</dbReference>
<feature type="chain" id="PRO_5038637916" description="Lipoprotein" evidence="1">
    <location>
        <begin position="23"/>
        <end position="597"/>
    </location>
</feature>
<reference evidence="2" key="1">
    <citation type="submission" date="2020-10" db="EMBL/GenBank/DDBJ databases">
        <authorList>
            <person name="Gilroy R."/>
        </authorList>
    </citation>
    <scope>NUCLEOTIDE SEQUENCE</scope>
    <source>
        <strain evidence="2">11159</strain>
    </source>
</reference>
<feature type="signal peptide" evidence="1">
    <location>
        <begin position="1"/>
        <end position="22"/>
    </location>
</feature>
<dbReference type="PROSITE" id="PS51257">
    <property type="entry name" value="PROKAR_LIPOPROTEIN"/>
    <property type="match status" value="1"/>
</dbReference>
<comment type="caution">
    <text evidence="2">The sequence shown here is derived from an EMBL/GenBank/DDBJ whole genome shotgun (WGS) entry which is preliminary data.</text>
</comment>
<sequence length="597" mass="65815">MKKKLLLAQSLVLALSFGGLLLTGCGDDSQTENQVTSTRLVLDTTNVKKDFIVGEGFTAKNLLVYEVETIDGVDGEKVLTANYSLSIEEGQILDRDDTEVIVRSTKENVRSSSYEINVTSGGSGISLSEKINEILTKRSYTVNTRLSAYNNICEIKGRVVDTTSIDQENGYTGVSWTGDTSGIYPDSDVALNEGRQIGYGEYNGETFQYVLNDEGEISSTTLLSSMGGYAKDAGILNYNDSRDSYQARISTYNIFYGLEDVAEASNELEYIENLEPYDGSTYRFYFDDETLPHKWIFGLTGDPYASYNPAYTFEDGYADITTNSDGTLTIETYEPSGEVPTLRSTVSLIGETHIEELETFLENPDFGFNGDETLAEISNTFSTSGNNVLITDTTNADSPITIGVINDKYVYGVERTLEASDESGETTLINPLITTNNDFIYLSENNTLGLEPAYYWYNKTLIGEETEHIVSTSSYSSLTECLMNGFNPRTFSVLANAYQFFDTEVANETYVYTNPRLSTSDTNNLYRLLGLSGTNYSISELVLTVDDLENSTYSLEIHGVSAGESAETLIGKITFSDFGSASLTEAEEIYNSYNNIA</sequence>
<name>A0A9D9GXB5_9BACL</name>
<gene>
    <name evidence="2" type="ORF">IAC58_04020</name>
</gene>
<organism evidence="2 3">
    <name type="scientific">Candidatus Onthovivens merdipullorum</name>
    <dbReference type="NCBI Taxonomy" id="2840889"/>
    <lineage>
        <taxon>Bacteria</taxon>
        <taxon>Bacillati</taxon>
        <taxon>Bacillota</taxon>
        <taxon>Bacilli</taxon>
        <taxon>Bacillales</taxon>
        <taxon>Candidatus Onthovivens</taxon>
    </lineage>
</organism>
<accession>A0A9D9GXB5</accession>
<reference evidence="2" key="2">
    <citation type="journal article" date="2021" name="PeerJ">
        <title>Extensive microbial diversity within the chicken gut microbiome revealed by metagenomics and culture.</title>
        <authorList>
            <person name="Gilroy R."/>
            <person name="Ravi A."/>
            <person name="Getino M."/>
            <person name="Pursley I."/>
            <person name="Horton D.L."/>
            <person name="Alikhan N.F."/>
            <person name="Baker D."/>
            <person name="Gharbi K."/>
            <person name="Hall N."/>
            <person name="Watson M."/>
            <person name="Adriaenssens E.M."/>
            <person name="Foster-Nyarko E."/>
            <person name="Jarju S."/>
            <person name="Secka A."/>
            <person name="Antonio M."/>
            <person name="Oren A."/>
            <person name="Chaudhuri R.R."/>
            <person name="La Ragione R."/>
            <person name="Hildebrand F."/>
            <person name="Pallen M.J."/>
        </authorList>
    </citation>
    <scope>NUCLEOTIDE SEQUENCE</scope>
    <source>
        <strain evidence="2">11159</strain>
    </source>
</reference>
<dbReference type="AlphaFoldDB" id="A0A9D9GXB5"/>
<keyword evidence="1" id="KW-0732">Signal</keyword>
<proteinExistence type="predicted"/>
<protein>
    <recommendedName>
        <fullName evidence="4">Lipoprotein</fullName>
    </recommendedName>
</protein>